<evidence type="ECO:0008006" key="12">
    <source>
        <dbReference type="Google" id="ProtNLM"/>
    </source>
</evidence>
<dbReference type="PANTHER" id="PTHR46844">
    <property type="entry name" value="SLR5058 PROTEIN"/>
    <property type="match status" value="1"/>
</dbReference>
<dbReference type="HOGENOM" id="CLU_009460_2_1_1"/>
<dbReference type="InterPro" id="IPR007111">
    <property type="entry name" value="NACHT_NTPase"/>
</dbReference>
<sequence length="1009" mass="115032">MEESDRRRLVENMVALENDLDVPALYGHLIQGDVLSHDDVELIDAQMTRRDKAMKFLGILPTKGPRAFAVFVGALKKSQFHLHELLAQGAGSTCPASDAVFLDVRDQMKRYYASCLKDTYTAPWLQELPLDLNEIYVSLKLLSADRLQNKVKEVTQDQIFVSRQQQTSTRILIEGDPGIGKSTLCQKLAFAWSTDSCEEHCCSECIHSFSLVIYLSATDYRGYTDITSLIHNHLLPRDTRISVDSLSRALGDRSVLFIVDGYDEASTNNPLLDDLIQRKLAGQSTVLLTSRPNYARDMLKCFDVKLFINGFDTRQRLEYVQRFAQSVKRPLSDFPQFLFEENDSTELCSAPLNLAIVCLMSTVENVLFRTRTELYKSVHEFILCKASHRLQLSRDAIENTIVGPLCKLSFTAYTEGRAVLMEGDLKRFHSNLEPFCQSGYLIKKLRISRLRPESRFSFSHRTFQEFLSALYLQQIPEAERLEWLNSREDLKQDESVISFLFGFLEDDEEALLCLTSKVMEQTLFSLVIPFDVEEFHFSSNCPHSHLIFRFLCELKSLPPAIEAVITRNCAPEIGIHSKCSFHCLSGITSIFSISDLPPDSLSLIIGCLSRIELTDVISMLRVIAKSKSIGRVTLYHPNADRLNIFLNAMRVGQSDSSVQRIKIDYPDVASFDGTMSIGEHTRAMELCYNRDVNLSLAFLRSAQNKRLASFEMIDSELNLECVGLLSAILNQSRLINLSLDVLGVAQFIPSSTDLKQLRSFNINVSGITKECWPNFNRLLHNQSLQKLTIKFCDFSKKYCDDLRQNFQNMPSLNNVYFKGGWINDSRGFGRVLSSVRNLQILSIDNIDFKLEDVEVICKVFPKLTKLKALKLSVCLEMCSSDLYSDSEASNFNCFLLFRKPQTKQTKRTRPHGQREPENSQFTGFQRIIRAISKCELLEFLSLGNYNRMPIGDDAIEDVCSAVTSLKRLKYLHMPKNQLTGIGKKQIYDCLNLSPWQRTIFEFKKIIYIN</sequence>
<dbReference type="EMBL" id="KB297541">
    <property type="protein sequence ID" value="ELU10399.1"/>
    <property type="molecule type" value="Genomic_DNA"/>
</dbReference>
<dbReference type="SUPFAM" id="SSF52540">
    <property type="entry name" value="P-loop containing nucleoside triphosphate hydrolases"/>
    <property type="match status" value="1"/>
</dbReference>
<dbReference type="Gene3D" id="1.10.533.10">
    <property type="entry name" value="Death Domain, Fas"/>
    <property type="match status" value="1"/>
</dbReference>
<dbReference type="AlphaFoldDB" id="R7UVP8"/>
<dbReference type="OrthoDB" id="120976at2759"/>
<dbReference type="GO" id="GO:0005737">
    <property type="term" value="C:cytoplasm"/>
    <property type="evidence" value="ECO:0007669"/>
    <property type="project" value="UniProtKB-SubCell"/>
</dbReference>
<dbReference type="SUPFAM" id="SSF52047">
    <property type="entry name" value="RNI-like"/>
    <property type="match status" value="1"/>
</dbReference>
<dbReference type="Proteomes" id="UP000014760">
    <property type="component" value="Unassembled WGS sequence"/>
</dbReference>
<evidence type="ECO:0000313" key="10">
    <source>
        <dbReference type="EnsemblMetazoa" id="CapteP188021"/>
    </source>
</evidence>
<accession>R7UVP8</accession>
<dbReference type="PROSITE" id="PS50837">
    <property type="entry name" value="NACHT"/>
    <property type="match status" value="1"/>
</dbReference>
<keyword evidence="6" id="KW-0391">Immunity</keyword>
<dbReference type="Gene3D" id="3.80.10.10">
    <property type="entry name" value="Ribonuclease Inhibitor"/>
    <property type="match status" value="2"/>
</dbReference>
<dbReference type="OMA" id="YHELLIC"/>
<dbReference type="SMART" id="SM00114">
    <property type="entry name" value="CARD"/>
    <property type="match status" value="1"/>
</dbReference>
<evidence type="ECO:0000259" key="8">
    <source>
        <dbReference type="PROSITE" id="PS50837"/>
    </source>
</evidence>
<dbReference type="PROSITE" id="PS50209">
    <property type="entry name" value="CARD"/>
    <property type="match status" value="1"/>
</dbReference>
<dbReference type="GO" id="GO:0042981">
    <property type="term" value="P:regulation of apoptotic process"/>
    <property type="evidence" value="ECO:0007669"/>
    <property type="project" value="InterPro"/>
</dbReference>
<evidence type="ECO:0000313" key="9">
    <source>
        <dbReference type="EMBL" id="ELU10399.1"/>
    </source>
</evidence>
<dbReference type="CDD" id="cd01671">
    <property type="entry name" value="CARD"/>
    <property type="match status" value="1"/>
</dbReference>
<keyword evidence="11" id="KW-1185">Reference proteome</keyword>
<organism evidence="9">
    <name type="scientific">Capitella teleta</name>
    <name type="common">Polychaete worm</name>
    <dbReference type="NCBI Taxonomy" id="283909"/>
    <lineage>
        <taxon>Eukaryota</taxon>
        <taxon>Metazoa</taxon>
        <taxon>Spiralia</taxon>
        <taxon>Lophotrochozoa</taxon>
        <taxon>Annelida</taxon>
        <taxon>Polychaeta</taxon>
        <taxon>Sedentaria</taxon>
        <taxon>Scolecida</taxon>
        <taxon>Capitellidae</taxon>
        <taxon>Capitella</taxon>
    </lineage>
</organism>
<keyword evidence="3" id="KW-0399">Innate immunity</keyword>
<dbReference type="EnsemblMetazoa" id="CapteT188021">
    <property type="protein sequence ID" value="CapteP188021"/>
    <property type="gene ID" value="CapteG188021"/>
</dbReference>
<evidence type="ECO:0000313" key="11">
    <source>
        <dbReference type="Proteomes" id="UP000014760"/>
    </source>
</evidence>
<reference evidence="10" key="3">
    <citation type="submission" date="2015-06" db="UniProtKB">
        <authorList>
            <consortium name="EnsemblMetazoa"/>
        </authorList>
    </citation>
    <scope>IDENTIFICATION</scope>
</reference>
<dbReference type="GO" id="GO:0045087">
    <property type="term" value="P:innate immune response"/>
    <property type="evidence" value="ECO:0007669"/>
    <property type="project" value="UniProtKB-KW"/>
</dbReference>
<feature type="domain" description="NACHT" evidence="8">
    <location>
        <begin position="169"/>
        <end position="293"/>
    </location>
</feature>
<dbReference type="SUPFAM" id="SSF47986">
    <property type="entry name" value="DEATH domain"/>
    <property type="match status" value="1"/>
</dbReference>
<protein>
    <recommendedName>
        <fullName evidence="12">CARD domain-containing protein</fullName>
    </recommendedName>
</protein>
<dbReference type="InterPro" id="IPR011029">
    <property type="entry name" value="DEATH-like_dom_sf"/>
</dbReference>
<dbReference type="InterPro" id="IPR027417">
    <property type="entry name" value="P-loop_NTPase"/>
</dbReference>
<dbReference type="InterPro" id="IPR032675">
    <property type="entry name" value="LRR_dom_sf"/>
</dbReference>
<proteinExistence type="predicted"/>
<dbReference type="Gene3D" id="3.40.50.300">
    <property type="entry name" value="P-loop containing nucleotide triphosphate hydrolases"/>
    <property type="match status" value="1"/>
</dbReference>
<evidence type="ECO:0000256" key="2">
    <source>
        <dbReference type="ARBA" id="ARBA00022490"/>
    </source>
</evidence>
<dbReference type="PANTHER" id="PTHR46844:SF1">
    <property type="entry name" value="SLR5058 PROTEIN"/>
    <property type="match status" value="1"/>
</dbReference>
<keyword evidence="5" id="KW-0067">ATP-binding</keyword>
<gene>
    <name evidence="9" type="ORF">CAPTEDRAFT_188021</name>
</gene>
<evidence type="ECO:0000256" key="1">
    <source>
        <dbReference type="ARBA" id="ARBA00004496"/>
    </source>
</evidence>
<evidence type="ECO:0000259" key="7">
    <source>
        <dbReference type="PROSITE" id="PS50209"/>
    </source>
</evidence>
<dbReference type="Pfam" id="PF05729">
    <property type="entry name" value="NACHT"/>
    <property type="match status" value="1"/>
</dbReference>
<name>R7UVP8_CAPTE</name>
<dbReference type="EMBL" id="AMQN01006080">
    <property type="status" value="NOT_ANNOTATED_CDS"/>
    <property type="molecule type" value="Genomic_DNA"/>
</dbReference>
<dbReference type="STRING" id="283909.R7UVP8"/>
<keyword evidence="4" id="KW-0547">Nucleotide-binding</keyword>
<evidence type="ECO:0000256" key="4">
    <source>
        <dbReference type="ARBA" id="ARBA00022741"/>
    </source>
</evidence>
<evidence type="ECO:0000256" key="6">
    <source>
        <dbReference type="ARBA" id="ARBA00022859"/>
    </source>
</evidence>
<dbReference type="InterPro" id="IPR001315">
    <property type="entry name" value="CARD"/>
</dbReference>
<comment type="subcellular location">
    <subcellularLocation>
        <location evidence="1">Cytoplasm</location>
    </subcellularLocation>
</comment>
<evidence type="ECO:0000256" key="3">
    <source>
        <dbReference type="ARBA" id="ARBA00022588"/>
    </source>
</evidence>
<reference evidence="9 11" key="2">
    <citation type="journal article" date="2013" name="Nature">
        <title>Insights into bilaterian evolution from three spiralian genomes.</title>
        <authorList>
            <person name="Simakov O."/>
            <person name="Marletaz F."/>
            <person name="Cho S.J."/>
            <person name="Edsinger-Gonzales E."/>
            <person name="Havlak P."/>
            <person name="Hellsten U."/>
            <person name="Kuo D.H."/>
            <person name="Larsson T."/>
            <person name="Lv J."/>
            <person name="Arendt D."/>
            <person name="Savage R."/>
            <person name="Osoegawa K."/>
            <person name="de Jong P."/>
            <person name="Grimwood J."/>
            <person name="Chapman J.A."/>
            <person name="Shapiro H."/>
            <person name="Aerts A."/>
            <person name="Otillar R.P."/>
            <person name="Terry A.Y."/>
            <person name="Boore J.L."/>
            <person name="Grigoriev I.V."/>
            <person name="Lindberg D.R."/>
            <person name="Seaver E.C."/>
            <person name="Weisblat D.A."/>
            <person name="Putnam N.H."/>
            <person name="Rokhsar D.S."/>
        </authorList>
    </citation>
    <scope>NUCLEOTIDE SEQUENCE</scope>
    <source>
        <strain evidence="9 11">I ESC-2004</strain>
    </source>
</reference>
<dbReference type="Pfam" id="PF00619">
    <property type="entry name" value="CARD"/>
    <property type="match status" value="1"/>
</dbReference>
<keyword evidence="2" id="KW-0963">Cytoplasm</keyword>
<evidence type="ECO:0000256" key="5">
    <source>
        <dbReference type="ARBA" id="ARBA00022840"/>
    </source>
</evidence>
<dbReference type="GO" id="GO:0005524">
    <property type="term" value="F:ATP binding"/>
    <property type="evidence" value="ECO:0007669"/>
    <property type="project" value="UniProtKB-KW"/>
</dbReference>
<reference evidence="11" key="1">
    <citation type="submission" date="2012-12" db="EMBL/GenBank/DDBJ databases">
        <authorList>
            <person name="Hellsten U."/>
            <person name="Grimwood J."/>
            <person name="Chapman J.A."/>
            <person name="Shapiro H."/>
            <person name="Aerts A."/>
            <person name="Otillar R.P."/>
            <person name="Terry A.Y."/>
            <person name="Boore J.L."/>
            <person name="Simakov O."/>
            <person name="Marletaz F."/>
            <person name="Cho S.-J."/>
            <person name="Edsinger-Gonzales E."/>
            <person name="Havlak P."/>
            <person name="Kuo D.-H."/>
            <person name="Larsson T."/>
            <person name="Lv J."/>
            <person name="Arendt D."/>
            <person name="Savage R."/>
            <person name="Osoegawa K."/>
            <person name="de Jong P."/>
            <person name="Lindberg D.R."/>
            <person name="Seaver E.C."/>
            <person name="Weisblat D.A."/>
            <person name="Putnam N.H."/>
            <person name="Grigoriev I.V."/>
            <person name="Rokhsar D.S."/>
        </authorList>
    </citation>
    <scope>NUCLEOTIDE SEQUENCE</scope>
    <source>
        <strain evidence="11">I ESC-2004</strain>
    </source>
</reference>
<feature type="domain" description="CARD" evidence="7">
    <location>
        <begin position="1"/>
        <end position="90"/>
    </location>
</feature>